<dbReference type="GO" id="GO:0046677">
    <property type="term" value="P:response to antibiotic"/>
    <property type="evidence" value="ECO:0007669"/>
    <property type="project" value="InterPro"/>
</dbReference>
<dbReference type="Proteomes" id="UP000295345">
    <property type="component" value="Unassembled WGS sequence"/>
</dbReference>
<sequence>MATDELIYPAIARFLDERPHPPRVLGLGEPVHGVDTFLRLRNELLHGLVAQRRTRCVALESDCLAGHLVDDHVRGGDGSLDQVLADGITHGWGAWAGNRALVEWLGAHNHERPLTGQVRFAGFDAPTEITGAESPRAALWSLHAFLTAHLPTAPHPWSRIDALLGDDDRWTNPDVMYDPARAVGGSAEARELRAITDDLRWLLTSTVPRLAAQGGDGMAEALFDAELAARTAAGLLGYHAVLAGTDHHERLTNAIGIRDAMMAANLDALAARDHDHGPVLAFASNQHLRRGTAWMRMGGTDLWWSPAGAHLARALGPGYVTIAIAIGSAPHLGIGEPPADTVEGRLLAAGGPAPRLVPAAEVAELMAGVADPVRRATEYFAYFPLDPDALDDFDAVLFLPHLDPSEHDVRFRAAADTAAG</sequence>
<keyword evidence="2" id="KW-1185">Reference proteome</keyword>
<name>A0A4R4TDX7_9ACTN</name>
<dbReference type="CDD" id="cd14728">
    <property type="entry name" value="Ere-like"/>
    <property type="match status" value="1"/>
</dbReference>
<dbReference type="AlphaFoldDB" id="A0A4R4TDX7"/>
<protein>
    <submittedName>
        <fullName evidence="1">Erythromycin esterase family protein</fullName>
    </submittedName>
</protein>
<dbReference type="PANTHER" id="PTHR31299:SF0">
    <property type="entry name" value="ESTERASE, PUTATIVE (AFU_ORTHOLOGUE AFUA_1G05850)-RELATED"/>
    <property type="match status" value="1"/>
</dbReference>
<dbReference type="PANTHER" id="PTHR31299">
    <property type="entry name" value="ESTERASE, PUTATIVE (AFU_ORTHOLOGUE AFUA_1G05850)-RELATED"/>
    <property type="match status" value="1"/>
</dbReference>
<dbReference type="Gene3D" id="3.30.1870.10">
    <property type="entry name" value="EreA-like, domain 2"/>
    <property type="match status" value="1"/>
</dbReference>
<dbReference type="SUPFAM" id="SSF159501">
    <property type="entry name" value="EreA/ChaN-like"/>
    <property type="match status" value="1"/>
</dbReference>
<dbReference type="Gene3D" id="3.40.1660.10">
    <property type="entry name" value="EreA-like (biosynthetic domain)"/>
    <property type="match status" value="1"/>
</dbReference>
<evidence type="ECO:0000313" key="1">
    <source>
        <dbReference type="EMBL" id="TDC75788.1"/>
    </source>
</evidence>
<dbReference type="Pfam" id="PF05139">
    <property type="entry name" value="Erythro_esteras"/>
    <property type="match status" value="1"/>
</dbReference>
<proteinExistence type="predicted"/>
<dbReference type="RefSeq" id="WP_132817849.1">
    <property type="nucleotide sequence ID" value="NZ_SMKI01000094.1"/>
</dbReference>
<dbReference type="OrthoDB" id="4329964at2"/>
<dbReference type="InterPro" id="IPR052036">
    <property type="entry name" value="Hydrolase/PRTase-associated"/>
</dbReference>
<dbReference type="InterPro" id="IPR007815">
    <property type="entry name" value="Emycin_Estase"/>
</dbReference>
<comment type="caution">
    <text evidence="1">The sequence shown here is derived from an EMBL/GenBank/DDBJ whole genome shotgun (WGS) entry which is preliminary data.</text>
</comment>
<organism evidence="1 2">
    <name type="scientific">Streptomyces hainanensis</name>
    <dbReference type="NCBI Taxonomy" id="402648"/>
    <lineage>
        <taxon>Bacteria</taxon>
        <taxon>Bacillati</taxon>
        <taxon>Actinomycetota</taxon>
        <taxon>Actinomycetes</taxon>
        <taxon>Kitasatosporales</taxon>
        <taxon>Streptomycetaceae</taxon>
        <taxon>Streptomyces</taxon>
    </lineage>
</organism>
<reference evidence="1 2" key="1">
    <citation type="submission" date="2019-03" db="EMBL/GenBank/DDBJ databases">
        <title>Draft genome sequences of novel Actinobacteria.</title>
        <authorList>
            <person name="Sahin N."/>
            <person name="Ay H."/>
            <person name="Saygin H."/>
        </authorList>
    </citation>
    <scope>NUCLEOTIDE SEQUENCE [LARGE SCALE GENOMIC DNA]</scope>
    <source>
        <strain evidence="1 2">DSM 41900</strain>
    </source>
</reference>
<gene>
    <name evidence="1" type="ORF">E1283_11380</name>
</gene>
<dbReference type="Gene3D" id="1.20.1440.30">
    <property type="entry name" value="Biosynthetic Protein domain"/>
    <property type="match status" value="1"/>
</dbReference>
<evidence type="ECO:0000313" key="2">
    <source>
        <dbReference type="Proteomes" id="UP000295345"/>
    </source>
</evidence>
<accession>A0A4R4TDX7</accession>
<dbReference type="EMBL" id="SMKI01000094">
    <property type="protein sequence ID" value="TDC75788.1"/>
    <property type="molecule type" value="Genomic_DNA"/>
</dbReference>